<accession>A0A087G3A2</accession>
<dbReference type="AlphaFoldDB" id="A0A087G3A2"/>
<feature type="domain" description="CCHC-type" evidence="3">
    <location>
        <begin position="257"/>
        <end position="273"/>
    </location>
</feature>
<dbReference type="Gramene" id="KFK24354">
    <property type="protein sequence ID" value="KFK24354"/>
    <property type="gene ID" value="AALP_AAs73553U000100"/>
</dbReference>
<keyword evidence="1" id="KW-0175">Coiled coil</keyword>
<evidence type="ECO:0000313" key="4">
    <source>
        <dbReference type="EMBL" id="KFK24354.1"/>
    </source>
</evidence>
<feature type="region of interest" description="Disordered" evidence="2">
    <location>
        <begin position="228"/>
        <end position="251"/>
    </location>
</feature>
<dbReference type="Proteomes" id="UP000029120">
    <property type="component" value="Unassembled WGS sequence"/>
</dbReference>
<dbReference type="InterPro" id="IPR001878">
    <property type="entry name" value="Znf_CCHC"/>
</dbReference>
<sequence>MSMENPQHVYAILEPANFGWWKVQVQALIQGIDEDAWTMVEEGWSKPTVINDAVVIVVKSKRDWTVDEKSKSKYNSKTLSLIWKSLSKAQFEQVQSCVTAKEAWDKLVTQYEGTDSVRRTQVDMLASKFETMTMEKHESVESFSGRLNAIANEASVLGKKYKDKKLVKNFLRMIGMMQAYELEYNTKVHIKVKYVAFKSNTEEHKSDELENQIELIVKKHFKRLDQGQHRGVVSQQRSGSSHIRTDTDKSLKQGGGQCSECQGYRHRVRNCPTIKLREQIKCLVCKGVGHTKADCVGIPKGKEKSLLTWYDCDLEDEKRYVAHSCAGYFGVIEDDESNLTLLEDNKLLNEHLVKIHNENRKLISENTQLNEAIKLQRAEYEKFDKEARSDDLQGVVDRVNLLLKERSEECQKLRVKDTTMQNEIDHLKELLDDEKVESESLCGRLNEQMRNIKMLSKGTKDLDKFLSVGQSGKVHWGLGYQGGPSTNKHVFVKASQPKMVIQKQQSQDGMVRRQLDVNQQKPQGVLIKQQPKMVHQRQLPRDGTYCKVLDVNQDIQAIDESKDKKDHHDAG</sequence>
<dbReference type="eggNOG" id="ENOG502S89Q">
    <property type="taxonomic scope" value="Eukaryota"/>
</dbReference>
<feature type="coiled-coil region" evidence="1">
    <location>
        <begin position="359"/>
        <end position="386"/>
    </location>
</feature>
<proteinExistence type="predicted"/>
<protein>
    <recommendedName>
        <fullName evidence="3">CCHC-type domain-containing protein</fullName>
    </recommendedName>
</protein>
<feature type="non-terminal residue" evidence="4">
    <location>
        <position position="571"/>
    </location>
</feature>
<dbReference type="GO" id="GO:0008270">
    <property type="term" value="F:zinc ion binding"/>
    <property type="evidence" value="ECO:0007669"/>
    <property type="project" value="InterPro"/>
</dbReference>
<dbReference type="OMA" id="AIIARIW"/>
<evidence type="ECO:0000259" key="3">
    <source>
        <dbReference type="SMART" id="SM00343"/>
    </source>
</evidence>
<dbReference type="PANTHER" id="PTHR35317">
    <property type="entry name" value="OS04G0629600 PROTEIN"/>
    <property type="match status" value="1"/>
</dbReference>
<dbReference type="PANTHER" id="PTHR35317:SF35">
    <property type="entry name" value="DUF4219 DOMAIN-CONTAINING PROTEIN"/>
    <property type="match status" value="1"/>
</dbReference>
<feature type="domain" description="CCHC-type" evidence="3">
    <location>
        <begin position="281"/>
        <end position="297"/>
    </location>
</feature>
<dbReference type="EMBL" id="KL969568">
    <property type="protein sequence ID" value="KFK24354.1"/>
    <property type="molecule type" value="Genomic_DNA"/>
</dbReference>
<dbReference type="SMART" id="SM00343">
    <property type="entry name" value="ZnF_C2HC"/>
    <property type="match status" value="2"/>
</dbReference>
<dbReference type="OrthoDB" id="1422378at2759"/>
<gene>
    <name evidence="4" type="ORF">AALP_AAs73553U000100</name>
</gene>
<keyword evidence="5" id="KW-1185">Reference proteome</keyword>
<name>A0A087G3A2_ARAAL</name>
<dbReference type="Gene3D" id="4.10.60.10">
    <property type="entry name" value="Zinc finger, CCHC-type"/>
    <property type="match status" value="1"/>
</dbReference>
<feature type="compositionally biased region" description="Polar residues" evidence="2">
    <location>
        <begin position="233"/>
        <end position="242"/>
    </location>
</feature>
<evidence type="ECO:0000256" key="2">
    <source>
        <dbReference type="SAM" id="MobiDB-lite"/>
    </source>
</evidence>
<reference evidence="5" key="1">
    <citation type="journal article" date="2015" name="Nat. Plants">
        <title>Genome expansion of Arabis alpina linked with retrotransposition and reduced symmetric DNA methylation.</title>
        <authorList>
            <person name="Willing E.M."/>
            <person name="Rawat V."/>
            <person name="Mandakova T."/>
            <person name="Maumus F."/>
            <person name="James G.V."/>
            <person name="Nordstroem K.J."/>
            <person name="Becker C."/>
            <person name="Warthmann N."/>
            <person name="Chica C."/>
            <person name="Szarzynska B."/>
            <person name="Zytnicki M."/>
            <person name="Albani M.C."/>
            <person name="Kiefer C."/>
            <person name="Bergonzi S."/>
            <person name="Castaings L."/>
            <person name="Mateos J.L."/>
            <person name="Berns M.C."/>
            <person name="Bujdoso N."/>
            <person name="Piofczyk T."/>
            <person name="de Lorenzo L."/>
            <person name="Barrero-Sicilia C."/>
            <person name="Mateos I."/>
            <person name="Piednoel M."/>
            <person name="Hagmann J."/>
            <person name="Chen-Min-Tao R."/>
            <person name="Iglesias-Fernandez R."/>
            <person name="Schuster S.C."/>
            <person name="Alonso-Blanco C."/>
            <person name="Roudier F."/>
            <person name="Carbonero P."/>
            <person name="Paz-Ares J."/>
            <person name="Davis S.J."/>
            <person name="Pecinka A."/>
            <person name="Quesneville H."/>
            <person name="Colot V."/>
            <person name="Lysak M.A."/>
            <person name="Weigel D."/>
            <person name="Coupland G."/>
            <person name="Schneeberger K."/>
        </authorList>
    </citation>
    <scope>NUCLEOTIDE SEQUENCE [LARGE SCALE GENOMIC DNA]</scope>
    <source>
        <strain evidence="5">cv. Pajares</strain>
    </source>
</reference>
<dbReference type="GO" id="GO:0003676">
    <property type="term" value="F:nucleic acid binding"/>
    <property type="evidence" value="ECO:0007669"/>
    <property type="project" value="InterPro"/>
</dbReference>
<dbReference type="Pfam" id="PF14223">
    <property type="entry name" value="Retrotran_gag_2"/>
    <property type="match status" value="1"/>
</dbReference>
<evidence type="ECO:0000313" key="5">
    <source>
        <dbReference type="Proteomes" id="UP000029120"/>
    </source>
</evidence>
<evidence type="ECO:0000256" key="1">
    <source>
        <dbReference type="SAM" id="Coils"/>
    </source>
</evidence>
<organism evidence="4 5">
    <name type="scientific">Arabis alpina</name>
    <name type="common">Alpine rock-cress</name>
    <dbReference type="NCBI Taxonomy" id="50452"/>
    <lineage>
        <taxon>Eukaryota</taxon>
        <taxon>Viridiplantae</taxon>
        <taxon>Streptophyta</taxon>
        <taxon>Embryophyta</taxon>
        <taxon>Tracheophyta</taxon>
        <taxon>Spermatophyta</taxon>
        <taxon>Magnoliopsida</taxon>
        <taxon>eudicotyledons</taxon>
        <taxon>Gunneridae</taxon>
        <taxon>Pentapetalae</taxon>
        <taxon>rosids</taxon>
        <taxon>malvids</taxon>
        <taxon>Brassicales</taxon>
        <taxon>Brassicaceae</taxon>
        <taxon>Arabideae</taxon>
        <taxon>Arabis</taxon>
    </lineage>
</organism>